<feature type="non-terminal residue" evidence="2">
    <location>
        <position position="1"/>
    </location>
</feature>
<proteinExistence type="predicted"/>
<evidence type="ECO:0000313" key="2">
    <source>
        <dbReference type="EMBL" id="JAP87792.1"/>
    </source>
</evidence>
<organism evidence="2">
    <name type="scientific">Rhipicephalus appendiculatus</name>
    <name type="common">Brown ear tick</name>
    <dbReference type="NCBI Taxonomy" id="34631"/>
    <lineage>
        <taxon>Eukaryota</taxon>
        <taxon>Metazoa</taxon>
        <taxon>Ecdysozoa</taxon>
        <taxon>Arthropoda</taxon>
        <taxon>Chelicerata</taxon>
        <taxon>Arachnida</taxon>
        <taxon>Acari</taxon>
        <taxon>Parasitiformes</taxon>
        <taxon>Ixodida</taxon>
        <taxon>Ixodoidea</taxon>
        <taxon>Ixodidae</taxon>
        <taxon>Rhipicephalinae</taxon>
        <taxon>Rhipicephalus</taxon>
        <taxon>Rhipicephalus</taxon>
    </lineage>
</organism>
<feature type="compositionally biased region" description="Polar residues" evidence="1">
    <location>
        <begin position="220"/>
        <end position="238"/>
    </location>
</feature>
<protein>
    <submittedName>
        <fullName evidence="2">Uncharacterized protein</fullName>
    </submittedName>
</protein>
<accession>A0A131ZAD9</accession>
<dbReference type="AlphaFoldDB" id="A0A131ZAD9"/>
<dbReference type="EMBL" id="GEDV01000765">
    <property type="protein sequence ID" value="JAP87792.1"/>
    <property type="molecule type" value="Transcribed_RNA"/>
</dbReference>
<reference evidence="2" key="1">
    <citation type="journal article" date="2016" name="Ticks Tick Borne Dis.">
        <title>De novo assembly and annotation of the salivary gland transcriptome of Rhipicephalus appendiculatus male and female ticks during blood feeding.</title>
        <authorList>
            <person name="de Castro M.H."/>
            <person name="de Klerk D."/>
            <person name="Pienaar R."/>
            <person name="Latif A.A."/>
            <person name="Rees D.J."/>
            <person name="Mans B.J."/>
        </authorList>
    </citation>
    <scope>NUCLEOTIDE SEQUENCE</scope>
    <source>
        <tissue evidence="2">Salivary glands</tissue>
    </source>
</reference>
<name>A0A131ZAD9_RHIAP</name>
<feature type="compositionally biased region" description="Polar residues" evidence="1">
    <location>
        <begin position="249"/>
        <end position="261"/>
    </location>
</feature>
<feature type="region of interest" description="Disordered" evidence="1">
    <location>
        <begin position="216"/>
        <end position="269"/>
    </location>
</feature>
<sequence>STVAMGTAVRPGSVYYLDPAQVKMQEAVGGIKCVPFEGYPAHSRKSVYRVAPSSLQPGHVLQPVSGMTLPDGLQCDSCMPQRLLQQLSSEDARYATAVGANEPQILRLVPQGKNVYLEEVKPSSQLRRSKSARQKVPNVVEVVEDHDWYDKVAVAETSESEAPLEPDTCPECLDELMRRKRTPYREPAYVKSAYVPEAGLRDSPVYVKKVPASKRLCSRRSPSPQRTLSRGPSPSSPRCATCTACKSCGTVQSDSKPVTSRSRSRKWYE</sequence>
<evidence type="ECO:0000256" key="1">
    <source>
        <dbReference type="SAM" id="MobiDB-lite"/>
    </source>
</evidence>